<proteinExistence type="predicted"/>
<evidence type="ECO:0000313" key="1">
    <source>
        <dbReference type="EMBL" id="KAK5632977.1"/>
    </source>
</evidence>
<dbReference type="EMBL" id="JAWHQM010000028">
    <property type="protein sequence ID" value="KAK5632977.1"/>
    <property type="molecule type" value="Genomic_DNA"/>
</dbReference>
<dbReference type="Proteomes" id="UP001305414">
    <property type="component" value="Unassembled WGS sequence"/>
</dbReference>
<evidence type="ECO:0000313" key="2">
    <source>
        <dbReference type="Proteomes" id="UP001305414"/>
    </source>
</evidence>
<reference evidence="1 2" key="1">
    <citation type="submission" date="2023-10" db="EMBL/GenBank/DDBJ databases">
        <title>Draft genome sequence of Xylaria bambusicola isolate GMP-LS, the root and basal stem rot pathogen of sugarcane in Indonesia.</title>
        <authorList>
            <person name="Selvaraj P."/>
            <person name="Muralishankar V."/>
            <person name="Muruganantham S."/>
            <person name="Sp S."/>
            <person name="Haryani S."/>
            <person name="Lau K.J.X."/>
            <person name="Naqvi N.I."/>
        </authorList>
    </citation>
    <scope>NUCLEOTIDE SEQUENCE [LARGE SCALE GENOMIC DNA]</scope>
    <source>
        <strain evidence="1">GMP-LS</strain>
    </source>
</reference>
<organism evidence="1 2">
    <name type="scientific">Xylaria bambusicola</name>
    <dbReference type="NCBI Taxonomy" id="326684"/>
    <lineage>
        <taxon>Eukaryota</taxon>
        <taxon>Fungi</taxon>
        <taxon>Dikarya</taxon>
        <taxon>Ascomycota</taxon>
        <taxon>Pezizomycotina</taxon>
        <taxon>Sordariomycetes</taxon>
        <taxon>Xylariomycetidae</taxon>
        <taxon>Xylariales</taxon>
        <taxon>Xylariaceae</taxon>
        <taxon>Xylaria</taxon>
    </lineage>
</organism>
<keyword evidence="2" id="KW-1185">Reference proteome</keyword>
<dbReference type="AlphaFoldDB" id="A0AAN7Z8I3"/>
<accession>A0AAN7Z8I3</accession>
<sequence>MVLGNEAARAAVAIADRAYRNSESDGVRVSDMSIAKSSAAKIRPDRYGDAAQIEERSITARADSIRAISLMGFASADECRSGARCRRASVMKVKSLALFTFGITMASSWGSFAKVVTCGGEIISLIYLMHEIRATYGLREQRTSRRH</sequence>
<gene>
    <name evidence="1" type="ORF">RRF57_008691</name>
</gene>
<name>A0AAN7Z8I3_9PEZI</name>
<comment type="caution">
    <text evidence="1">The sequence shown here is derived from an EMBL/GenBank/DDBJ whole genome shotgun (WGS) entry which is preliminary data.</text>
</comment>
<protein>
    <submittedName>
        <fullName evidence="1">Uncharacterized protein</fullName>
    </submittedName>
</protein>